<dbReference type="AlphaFoldDB" id="A0A4R8RXS5"/>
<evidence type="ECO:0000256" key="1">
    <source>
        <dbReference type="SAM" id="Phobius"/>
    </source>
</evidence>
<sequence>MVNCSLSCRYIYPVGVCKGNSVLRSRCVAVRWRTATGVAKLRRVGRSCAGIDVLNRRRQSRRRWIALLVAGVIAALPVLHCTVMADVALPVVSHHAAAAVSGPVEDVGQRMGRAVMNFSGQIFDVIAGKIRSGGAFRMFWAAALIVPLFLSLHLVRVVAPRAPPRRLVSLAAGSGRGRLQQICVSRR</sequence>
<feature type="transmembrane region" description="Helical" evidence="1">
    <location>
        <begin position="64"/>
        <end position="85"/>
    </location>
</feature>
<keyword evidence="1" id="KW-0472">Membrane</keyword>
<protein>
    <submittedName>
        <fullName evidence="2">Uncharacterized protein</fullName>
    </submittedName>
</protein>
<evidence type="ECO:0000313" key="3">
    <source>
        <dbReference type="Proteomes" id="UP000295117"/>
    </source>
</evidence>
<dbReference type="EMBL" id="PECH01000008">
    <property type="protein sequence ID" value="TDZ79119.1"/>
    <property type="molecule type" value="Genomic_DNA"/>
</dbReference>
<keyword evidence="1" id="KW-1133">Transmembrane helix</keyword>
<keyword evidence="1" id="KW-0812">Transmembrane</keyword>
<gene>
    <name evidence="2" type="ORF">DE4585_02854</name>
</gene>
<dbReference type="Proteomes" id="UP000295117">
    <property type="component" value="Unassembled WGS sequence"/>
</dbReference>
<evidence type="ECO:0000313" key="2">
    <source>
        <dbReference type="EMBL" id="TDZ79119.1"/>
    </source>
</evidence>
<reference evidence="2 3" key="1">
    <citation type="journal article" date="2019" name="Sci. Rep.">
        <title>Extended insight into the Mycobacterium chelonae-abscessus complex through whole genome sequencing of Mycobacterium salmoniphilum outbreak and Mycobacterium salmoniphilum-like strains.</title>
        <authorList>
            <person name="Behra P.R.K."/>
            <person name="Das S."/>
            <person name="Pettersson B.M.F."/>
            <person name="Shirreff L."/>
            <person name="DuCote T."/>
            <person name="Jacobsson K.G."/>
            <person name="Ennis D.G."/>
            <person name="Kirsebom L.A."/>
        </authorList>
    </citation>
    <scope>NUCLEOTIDE SEQUENCE [LARGE SCALE GENOMIC DNA]</scope>
    <source>
        <strain evidence="2 3">DE 4585</strain>
    </source>
</reference>
<feature type="transmembrane region" description="Helical" evidence="1">
    <location>
        <begin position="138"/>
        <end position="159"/>
    </location>
</feature>
<proteinExistence type="predicted"/>
<organism evidence="2 3">
    <name type="scientific">Mycobacteroides salmoniphilum</name>
    <dbReference type="NCBI Taxonomy" id="404941"/>
    <lineage>
        <taxon>Bacteria</taxon>
        <taxon>Bacillati</taxon>
        <taxon>Actinomycetota</taxon>
        <taxon>Actinomycetes</taxon>
        <taxon>Mycobacteriales</taxon>
        <taxon>Mycobacteriaceae</taxon>
        <taxon>Mycobacteroides</taxon>
    </lineage>
</organism>
<accession>A0A4R8RXS5</accession>
<name>A0A4R8RXS5_9MYCO</name>
<comment type="caution">
    <text evidence="2">The sequence shown here is derived from an EMBL/GenBank/DDBJ whole genome shotgun (WGS) entry which is preliminary data.</text>
</comment>